<keyword evidence="10" id="KW-1185">Reference proteome</keyword>
<dbReference type="InterPro" id="IPR033116">
    <property type="entry name" value="TRYPSIN_SER"/>
</dbReference>
<feature type="signal peptide" evidence="8">
    <location>
        <begin position="1"/>
        <end position="25"/>
    </location>
</feature>
<evidence type="ECO:0000256" key="1">
    <source>
        <dbReference type="ARBA" id="ARBA00022670"/>
    </source>
</evidence>
<keyword evidence="4" id="KW-1015">Disulfide bond</keyword>
<evidence type="ECO:0000256" key="3">
    <source>
        <dbReference type="ARBA" id="ARBA00022801"/>
    </source>
</evidence>
<dbReference type="InterPro" id="IPR009003">
    <property type="entry name" value="Peptidase_S1_PA"/>
</dbReference>
<dbReference type="PROSITE" id="PS00134">
    <property type="entry name" value="TRYPSIN_HIS"/>
    <property type="match status" value="2"/>
</dbReference>
<keyword evidence="1 6" id="KW-0645">Protease</keyword>
<evidence type="ECO:0000256" key="2">
    <source>
        <dbReference type="ARBA" id="ARBA00022729"/>
    </source>
</evidence>
<sequence length="1122" mass="122978">MASRTGGSPGLLLWLLLLQPQLGGARGRLAPSPLSPSPLGGGHEDPDATVWKVAGPSMPPEPQESAPVSQLVGLIPGCGQVNAKILGGQEAEDGKWPWQVSVRIRGKHVCGGSLITQQWVLTAGHCILSRFHYNVKMGDRSVYKEITSVVVPVRDIIVHPQLSVVGTIQKDLALLQLLYPVNFTMTIQPICIPQKTFRVEAGTTCWVTGWGRKEEYGGDLITSVLHEVDQGIIHHEKCNEMIQKAMKTTRDVVLEGMLCGYKGAGKDSCQMAAVTPVDPGSYRAAAIPQPAARSLFPAGCGHRSMRIVGGIPAPERKWPWQVSLQIKDKHTCGGSLIASRWVLTAAHCILGHVEYTVKMGDVHVNHTSRMAIQVPVRDIVIHKYYNPVGSIENDIALILLEFPVNFSSHIQPVCLPEKMFMVEAGMECWVTGWGKRKETDKPEDAPEQLQEAKLNVVRYEECNRALKEQMESGSDLVKKGAVCGYSSRGKDTCQGDSGGPMACEFNETWVQVGIVSWGFGCGRRNFPGVYTEVSFYKDWVIDHLSQACCWDSADFFILLCVVLPLGILVAPEAADLAGRARCFPDALESLYQRRDLMSSETAFDVAVVSGFHLTNAAFPGCLALMFFSCAFCIFSDSQININCQPFECTEPGEGTKGAVRGWATRWPHRSWEFGRAFTTQTGGGGGGDAVTSLKQLGVFSWAWPPGGQSQIRGSEVIFEEEARGVPAQMPETRPWALGKAWRVVMCWGPHHVTGPPSRAGDALGRQGRPHVSGLAAPRAWACRWHLPGLMAASPPLSCAGASGPWGLSCRLLLLLLLPLPLLNSGYKENNSIPGGEGEPLRQENLSSWEVCGRPWWSEDLDMTRHWPWEVSLRLENEHICGGALIEPSWVVTAAHCIQGTKEYSVILGTPKLKPVDFPKGVSIPVKDIIMHPKYRGRTFIMGDIALLQLRTPAIFGKYVQPICLPEASYNLKVGAQCWETGWGQVKQRFSANSTLTPELQEAEVFIMDNKRCNRIYRKKSLIPHLVPLVLGNMICATNYGENLCSGDSGGPLACEVEGKWILAGVLSWEKACAKAQNPGVYTRVTKYSKWIKQQISNGALSGPQTSAWLLLLFWLLQPQMGP</sequence>
<dbReference type="InterPro" id="IPR001254">
    <property type="entry name" value="Trypsin_dom"/>
</dbReference>
<feature type="domain" description="Peptidase S1" evidence="9">
    <location>
        <begin position="832"/>
        <end position="1096"/>
    </location>
</feature>
<evidence type="ECO:0000256" key="4">
    <source>
        <dbReference type="ARBA" id="ARBA00023157"/>
    </source>
</evidence>
<dbReference type="GeneID" id="106969108"/>
<dbReference type="InterPro" id="IPR001314">
    <property type="entry name" value="Peptidase_S1A"/>
</dbReference>
<dbReference type="PROSITE" id="PS00135">
    <property type="entry name" value="TRYPSIN_SER"/>
    <property type="match status" value="1"/>
</dbReference>
<dbReference type="InterPro" id="IPR043504">
    <property type="entry name" value="Peptidase_S1_PA_chymotrypsin"/>
</dbReference>
<evidence type="ECO:0000256" key="6">
    <source>
        <dbReference type="RuleBase" id="RU363034"/>
    </source>
</evidence>
<feature type="domain" description="Peptidase S1" evidence="9">
    <location>
        <begin position="85"/>
        <end position="301"/>
    </location>
</feature>
<protein>
    <submittedName>
        <fullName evidence="11">Uncharacterized protein LOC106969108</fullName>
    </submittedName>
</protein>
<accession>A0ABM3PX65</accession>
<evidence type="ECO:0000256" key="8">
    <source>
        <dbReference type="SAM" id="SignalP"/>
    </source>
</evidence>
<reference evidence="11" key="1">
    <citation type="submission" date="2025-08" db="UniProtKB">
        <authorList>
            <consortium name="RefSeq"/>
        </authorList>
    </citation>
    <scope>IDENTIFICATION</scope>
    <source>
        <tissue evidence="11">Blood</tissue>
    </source>
</reference>
<evidence type="ECO:0000256" key="7">
    <source>
        <dbReference type="SAM" id="MobiDB-lite"/>
    </source>
</evidence>
<feature type="chain" id="PRO_5045159145" evidence="8">
    <location>
        <begin position="26"/>
        <end position="1122"/>
    </location>
</feature>
<feature type="domain" description="Peptidase S1" evidence="9">
    <location>
        <begin position="307"/>
        <end position="545"/>
    </location>
</feature>
<evidence type="ECO:0000256" key="5">
    <source>
        <dbReference type="ARBA" id="ARBA00023180"/>
    </source>
</evidence>
<dbReference type="PANTHER" id="PTHR24253:SF159">
    <property type="entry name" value="SERINE PROTEASE 42"/>
    <property type="match status" value="1"/>
</dbReference>
<keyword evidence="2 8" id="KW-0732">Signal</keyword>
<name>A0ABM3PX65_ACIJB</name>
<dbReference type="PANTHER" id="PTHR24253">
    <property type="entry name" value="TRANSMEMBRANE PROTEASE SERINE"/>
    <property type="match status" value="1"/>
</dbReference>
<feature type="region of interest" description="Disordered" evidence="7">
    <location>
        <begin position="28"/>
        <end position="47"/>
    </location>
</feature>
<dbReference type="PROSITE" id="PS50240">
    <property type="entry name" value="TRYPSIN_DOM"/>
    <property type="match status" value="3"/>
</dbReference>
<evidence type="ECO:0000259" key="9">
    <source>
        <dbReference type="PROSITE" id="PS50240"/>
    </source>
</evidence>
<dbReference type="SMART" id="SM00020">
    <property type="entry name" value="Tryp_SPc"/>
    <property type="match status" value="3"/>
</dbReference>
<dbReference type="CDD" id="cd00190">
    <property type="entry name" value="Tryp_SPc"/>
    <property type="match status" value="3"/>
</dbReference>
<keyword evidence="6" id="KW-0720">Serine protease</keyword>
<dbReference type="PRINTS" id="PR00722">
    <property type="entry name" value="CHYMOTRYPSIN"/>
</dbReference>
<gene>
    <name evidence="11" type="primary">LOC106969108</name>
</gene>
<dbReference type="Proteomes" id="UP001652583">
    <property type="component" value="Chromosome A2"/>
</dbReference>
<keyword evidence="3 6" id="KW-0378">Hydrolase</keyword>
<dbReference type="Pfam" id="PF00089">
    <property type="entry name" value="Trypsin"/>
    <property type="match status" value="3"/>
</dbReference>
<keyword evidence="5" id="KW-0325">Glycoprotein</keyword>
<evidence type="ECO:0000313" key="11">
    <source>
        <dbReference type="RefSeq" id="XP_053076275.1"/>
    </source>
</evidence>
<dbReference type="SUPFAM" id="SSF50494">
    <property type="entry name" value="Trypsin-like serine proteases"/>
    <property type="match status" value="3"/>
</dbReference>
<organism evidence="10 11">
    <name type="scientific">Acinonyx jubatus</name>
    <name type="common">Cheetah</name>
    <dbReference type="NCBI Taxonomy" id="32536"/>
    <lineage>
        <taxon>Eukaryota</taxon>
        <taxon>Metazoa</taxon>
        <taxon>Chordata</taxon>
        <taxon>Craniata</taxon>
        <taxon>Vertebrata</taxon>
        <taxon>Euteleostomi</taxon>
        <taxon>Mammalia</taxon>
        <taxon>Eutheria</taxon>
        <taxon>Laurasiatheria</taxon>
        <taxon>Carnivora</taxon>
        <taxon>Feliformia</taxon>
        <taxon>Felidae</taxon>
        <taxon>Felinae</taxon>
        <taxon>Acinonyx</taxon>
    </lineage>
</organism>
<evidence type="ECO:0000313" key="10">
    <source>
        <dbReference type="Proteomes" id="UP001652583"/>
    </source>
</evidence>
<dbReference type="InterPro" id="IPR018114">
    <property type="entry name" value="TRYPSIN_HIS"/>
</dbReference>
<dbReference type="RefSeq" id="XP_053076275.1">
    <property type="nucleotide sequence ID" value="XM_053220300.1"/>
</dbReference>
<proteinExistence type="predicted"/>
<dbReference type="Gene3D" id="2.40.10.10">
    <property type="entry name" value="Trypsin-like serine proteases"/>
    <property type="match status" value="5"/>
</dbReference>